<feature type="transmembrane region" description="Helical" evidence="4">
    <location>
        <begin position="85"/>
        <end position="104"/>
    </location>
</feature>
<dbReference type="PROSITE" id="PS00041">
    <property type="entry name" value="HTH_ARAC_FAMILY_1"/>
    <property type="match status" value="1"/>
</dbReference>
<sequence length="358" mass="41398">MNTIAWIGFCQGLFAALLMFTKKDSSLPDKILSGWLTLLAIEFLTCGLDYEVFGEPLLSSSFLLFNPSMFLYVSSLTRSDFKIRWLQLLHLVPFVVFEILAYSIREPFSMDSFFVRDENFLFRISFAVVNVISWMIYNPLSLVYVHKHRMHLRNEQSNIGKNENLGWVLSVAVFYFVYCAIAFIISVVVYLADVQPLLPHIYNYAALLFVVFVLSFYGLRQQGLPKESLASIQTSTYKNSLLSDENKEKIKNKILHYFENQTVYLNPDLNMDVLSKNLKIPKYQLTEVLNTVIGKNFFQFVNSYRVEAVKKMLADPKNNYSIEAIGYECGFSSKSSFYKEFKRITGMTPIDFKNKIIS</sequence>
<dbReference type="GO" id="GO:0043565">
    <property type="term" value="F:sequence-specific DNA binding"/>
    <property type="evidence" value="ECO:0007669"/>
    <property type="project" value="InterPro"/>
</dbReference>
<keyword evidence="4" id="KW-1133">Transmembrane helix</keyword>
<evidence type="ECO:0000256" key="1">
    <source>
        <dbReference type="ARBA" id="ARBA00023015"/>
    </source>
</evidence>
<keyword evidence="1" id="KW-0805">Transcription regulation</keyword>
<dbReference type="PANTHER" id="PTHR43280:SF29">
    <property type="entry name" value="ARAC-FAMILY TRANSCRIPTIONAL REGULATOR"/>
    <property type="match status" value="1"/>
</dbReference>
<name>A0A644VRX6_9ZZZZ</name>
<gene>
    <name evidence="6" type="ORF">SDC9_40302</name>
</gene>
<feature type="transmembrane region" description="Helical" evidence="4">
    <location>
        <begin position="165"/>
        <end position="189"/>
    </location>
</feature>
<dbReference type="EMBL" id="VSSQ01000416">
    <property type="protein sequence ID" value="MPL94154.1"/>
    <property type="molecule type" value="Genomic_DNA"/>
</dbReference>
<dbReference type="Pfam" id="PF12833">
    <property type="entry name" value="HTH_18"/>
    <property type="match status" value="1"/>
</dbReference>
<comment type="caution">
    <text evidence="6">The sequence shown here is derived from an EMBL/GenBank/DDBJ whole genome shotgun (WGS) entry which is preliminary data.</text>
</comment>
<keyword evidence="4" id="KW-0472">Membrane</keyword>
<keyword evidence="4" id="KW-0812">Transmembrane</keyword>
<organism evidence="6">
    <name type="scientific">bioreactor metagenome</name>
    <dbReference type="NCBI Taxonomy" id="1076179"/>
    <lineage>
        <taxon>unclassified sequences</taxon>
        <taxon>metagenomes</taxon>
        <taxon>ecological metagenomes</taxon>
    </lineage>
</organism>
<feature type="transmembrane region" description="Helical" evidence="4">
    <location>
        <begin position="124"/>
        <end position="145"/>
    </location>
</feature>
<evidence type="ECO:0000256" key="4">
    <source>
        <dbReference type="SAM" id="Phobius"/>
    </source>
</evidence>
<dbReference type="SUPFAM" id="SSF46689">
    <property type="entry name" value="Homeodomain-like"/>
    <property type="match status" value="1"/>
</dbReference>
<dbReference type="AlphaFoldDB" id="A0A644VRX6"/>
<accession>A0A644VRX6</accession>
<dbReference type="InterPro" id="IPR018060">
    <property type="entry name" value="HTH_AraC"/>
</dbReference>
<evidence type="ECO:0000313" key="6">
    <source>
        <dbReference type="EMBL" id="MPL94154.1"/>
    </source>
</evidence>
<dbReference type="PROSITE" id="PS01124">
    <property type="entry name" value="HTH_ARAC_FAMILY_2"/>
    <property type="match status" value="1"/>
</dbReference>
<evidence type="ECO:0000256" key="3">
    <source>
        <dbReference type="ARBA" id="ARBA00023163"/>
    </source>
</evidence>
<feature type="transmembrane region" description="Helical" evidence="4">
    <location>
        <begin position="201"/>
        <end position="219"/>
    </location>
</feature>
<keyword evidence="3" id="KW-0804">Transcription</keyword>
<evidence type="ECO:0000259" key="5">
    <source>
        <dbReference type="PROSITE" id="PS01124"/>
    </source>
</evidence>
<dbReference type="SMART" id="SM00342">
    <property type="entry name" value="HTH_ARAC"/>
    <property type="match status" value="1"/>
</dbReference>
<protein>
    <recommendedName>
        <fullName evidence="5">HTH araC/xylS-type domain-containing protein</fullName>
    </recommendedName>
</protein>
<feature type="domain" description="HTH araC/xylS-type" evidence="5">
    <location>
        <begin position="252"/>
        <end position="355"/>
    </location>
</feature>
<evidence type="ECO:0000256" key="2">
    <source>
        <dbReference type="ARBA" id="ARBA00023125"/>
    </source>
</evidence>
<dbReference type="PANTHER" id="PTHR43280">
    <property type="entry name" value="ARAC-FAMILY TRANSCRIPTIONAL REGULATOR"/>
    <property type="match status" value="1"/>
</dbReference>
<dbReference type="InterPro" id="IPR018062">
    <property type="entry name" value="HTH_AraC-typ_CS"/>
</dbReference>
<dbReference type="InterPro" id="IPR009057">
    <property type="entry name" value="Homeodomain-like_sf"/>
</dbReference>
<reference evidence="6" key="1">
    <citation type="submission" date="2019-08" db="EMBL/GenBank/DDBJ databases">
        <authorList>
            <person name="Kucharzyk K."/>
            <person name="Murdoch R.W."/>
            <person name="Higgins S."/>
            <person name="Loffler F."/>
        </authorList>
    </citation>
    <scope>NUCLEOTIDE SEQUENCE</scope>
</reference>
<proteinExistence type="predicted"/>
<feature type="transmembrane region" description="Helical" evidence="4">
    <location>
        <begin position="6"/>
        <end position="21"/>
    </location>
</feature>
<dbReference type="GO" id="GO:0003700">
    <property type="term" value="F:DNA-binding transcription factor activity"/>
    <property type="evidence" value="ECO:0007669"/>
    <property type="project" value="InterPro"/>
</dbReference>
<dbReference type="Gene3D" id="1.10.10.60">
    <property type="entry name" value="Homeodomain-like"/>
    <property type="match status" value="1"/>
</dbReference>
<keyword evidence="2" id="KW-0238">DNA-binding</keyword>